<dbReference type="GO" id="GO:0003735">
    <property type="term" value="F:structural constituent of ribosome"/>
    <property type="evidence" value="ECO:0007669"/>
    <property type="project" value="TreeGrafter"/>
</dbReference>
<accession>A0A1I5UH88</accession>
<dbReference type="InterPro" id="IPR015324">
    <property type="entry name" value="Ribosomal_Rsm22-like"/>
</dbReference>
<keyword evidence="5" id="KW-0489">Methyltransferase</keyword>
<evidence type="ECO:0000313" key="6">
    <source>
        <dbReference type="Proteomes" id="UP000198577"/>
    </source>
</evidence>
<keyword evidence="5" id="KW-0689">Ribosomal protein</keyword>
<keyword evidence="5" id="KW-0687">Ribonucleoprotein</keyword>
<protein>
    <submittedName>
        <fullName evidence="5">Ribosomal protein RSM22 (Predicted rRNA methylase)</fullName>
    </submittedName>
</protein>
<dbReference type="OrthoDB" id="9799639at2"/>
<evidence type="ECO:0000256" key="2">
    <source>
        <dbReference type="ARBA" id="ARBA00022946"/>
    </source>
</evidence>
<sequence>MELPFELSTAIEEQLAFIPVKKLSALVAKLSEDYRSGKILGREPYIRTYEEALAYMAFRLPATFAAAYFVLSQVKGRLPDLSPNTLLDVGAGPGTAMWAATMVWPELERITLIERDQNMIDIGKKLAKYASLHSIREAEWIKADVMGEWNVPKHDVVIASYVLNELPPQSIGSFILKLWESTASILIFIEPGTPAGFSLIRQVRERLLGEGASIAAPCPHSSSCPIAEDDWCHFSQRLNRTRLHRQIKGGTLSYEDEKFSFVCLSRIPGVDIKGIVVRHPQIRKGHVYLKLCTPEGIVNATITRKDKEKFKEARKLEWGSIVH</sequence>
<dbReference type="PANTHER" id="PTHR13184">
    <property type="entry name" value="37S RIBOSOMAL PROTEIN S22"/>
    <property type="match status" value="1"/>
</dbReference>
<dbReference type="InterPro" id="IPR029063">
    <property type="entry name" value="SAM-dependent_MTases_sf"/>
</dbReference>
<evidence type="ECO:0000313" key="5">
    <source>
        <dbReference type="EMBL" id="SFP94644.1"/>
    </source>
</evidence>
<name>A0A1I5UH88_9FIRM</name>
<keyword evidence="1" id="KW-0479">Metal-binding</keyword>
<keyword evidence="5" id="KW-0808">Transferase</keyword>
<dbReference type="Gene3D" id="3.40.50.150">
    <property type="entry name" value="Vaccinia Virus protein VP39"/>
    <property type="match status" value="1"/>
</dbReference>
<dbReference type="GO" id="GO:0015935">
    <property type="term" value="C:small ribosomal subunit"/>
    <property type="evidence" value="ECO:0007669"/>
    <property type="project" value="TreeGrafter"/>
</dbReference>
<dbReference type="GO" id="GO:0006412">
    <property type="term" value="P:translation"/>
    <property type="evidence" value="ECO:0007669"/>
    <property type="project" value="InterPro"/>
</dbReference>
<evidence type="ECO:0000256" key="3">
    <source>
        <dbReference type="ARBA" id="ARBA00023004"/>
    </source>
</evidence>
<dbReference type="Pfam" id="PF09243">
    <property type="entry name" value="Rsm22"/>
    <property type="match status" value="1"/>
</dbReference>
<dbReference type="GO" id="GO:0008168">
    <property type="term" value="F:methyltransferase activity"/>
    <property type="evidence" value="ECO:0007669"/>
    <property type="project" value="UniProtKB-KW"/>
</dbReference>
<gene>
    <name evidence="5" type="ORF">SAMN05444406_10732</name>
</gene>
<keyword evidence="2" id="KW-0809">Transit peptide</keyword>
<dbReference type="STRING" id="937334.SAMN05444406_10732"/>
<keyword evidence="3" id="KW-0408">Iron</keyword>
<evidence type="ECO:0000256" key="1">
    <source>
        <dbReference type="ARBA" id="ARBA00022723"/>
    </source>
</evidence>
<keyword evidence="4" id="KW-0411">Iron-sulfur</keyword>
<dbReference type="CDD" id="cd02440">
    <property type="entry name" value="AdoMet_MTases"/>
    <property type="match status" value="1"/>
</dbReference>
<dbReference type="SUPFAM" id="SSF53335">
    <property type="entry name" value="S-adenosyl-L-methionine-dependent methyltransferases"/>
    <property type="match status" value="1"/>
</dbReference>
<organism evidence="5 6">
    <name type="scientific">Caldicoprobacter faecalis</name>
    <dbReference type="NCBI Taxonomy" id="937334"/>
    <lineage>
        <taxon>Bacteria</taxon>
        <taxon>Bacillati</taxon>
        <taxon>Bacillota</taxon>
        <taxon>Clostridia</taxon>
        <taxon>Caldicoprobacterales</taxon>
        <taxon>Caldicoprobacteraceae</taxon>
        <taxon>Caldicoprobacter</taxon>
    </lineage>
</organism>
<dbReference type="Proteomes" id="UP000198577">
    <property type="component" value="Unassembled WGS sequence"/>
</dbReference>
<reference evidence="5 6" key="1">
    <citation type="submission" date="2016-10" db="EMBL/GenBank/DDBJ databases">
        <authorList>
            <person name="de Groot N.N."/>
        </authorList>
    </citation>
    <scope>NUCLEOTIDE SEQUENCE [LARGE SCALE GENOMIC DNA]</scope>
    <source>
        <strain evidence="5 6">DSM 20678</strain>
    </source>
</reference>
<keyword evidence="6" id="KW-1185">Reference proteome</keyword>
<evidence type="ECO:0000256" key="4">
    <source>
        <dbReference type="ARBA" id="ARBA00023014"/>
    </source>
</evidence>
<dbReference type="GO" id="GO:0032259">
    <property type="term" value="P:methylation"/>
    <property type="evidence" value="ECO:0007669"/>
    <property type="project" value="UniProtKB-KW"/>
</dbReference>
<dbReference type="AlphaFoldDB" id="A0A1I5UH88"/>
<dbReference type="EMBL" id="FOXR01000007">
    <property type="protein sequence ID" value="SFP94644.1"/>
    <property type="molecule type" value="Genomic_DNA"/>
</dbReference>
<dbReference type="GO" id="GO:0046872">
    <property type="term" value="F:metal ion binding"/>
    <property type="evidence" value="ECO:0007669"/>
    <property type="project" value="UniProtKB-KW"/>
</dbReference>
<dbReference type="RefSeq" id="WP_025747529.1">
    <property type="nucleotide sequence ID" value="NZ_FOXR01000007.1"/>
</dbReference>
<dbReference type="InterPro" id="IPR052571">
    <property type="entry name" value="Mt_RNA_Methyltransferase"/>
</dbReference>
<dbReference type="GO" id="GO:0051536">
    <property type="term" value="F:iron-sulfur cluster binding"/>
    <property type="evidence" value="ECO:0007669"/>
    <property type="project" value="UniProtKB-KW"/>
</dbReference>
<dbReference type="PANTHER" id="PTHR13184:SF5">
    <property type="entry name" value="METHYLTRANSFERASE-LIKE PROTEIN 17, MITOCHONDRIAL"/>
    <property type="match status" value="1"/>
</dbReference>
<proteinExistence type="predicted"/>